<dbReference type="EMBL" id="GL379798">
    <property type="protein sequence ID" value="EGT33659.1"/>
    <property type="molecule type" value="Genomic_DNA"/>
</dbReference>
<keyword evidence="15" id="KW-1185">Reference proteome</keyword>
<feature type="transmembrane region" description="Helical" evidence="12">
    <location>
        <begin position="12"/>
        <end position="40"/>
    </location>
</feature>
<name>G0MJY4_CAEBE</name>
<evidence type="ECO:0000256" key="11">
    <source>
        <dbReference type="PROSITE-ProRule" id="PRU00175"/>
    </source>
</evidence>
<dbReference type="InterPro" id="IPR013083">
    <property type="entry name" value="Znf_RING/FYVE/PHD"/>
</dbReference>
<proteinExistence type="predicted"/>
<reference evidence="15" key="1">
    <citation type="submission" date="2011-07" db="EMBL/GenBank/DDBJ databases">
        <authorList>
            <consortium name="Caenorhabditis brenneri Sequencing and Analysis Consortium"/>
            <person name="Wilson R.K."/>
        </authorList>
    </citation>
    <scope>NUCLEOTIDE SEQUENCE [LARGE SCALE GENOMIC DNA]</scope>
    <source>
        <strain evidence="15">PB2801</strain>
    </source>
</reference>
<keyword evidence="9" id="KW-0862">Zinc</keyword>
<dbReference type="SUPFAM" id="SSF57850">
    <property type="entry name" value="RING/U-box"/>
    <property type="match status" value="1"/>
</dbReference>
<dbReference type="GO" id="GO:0008270">
    <property type="term" value="F:zinc ion binding"/>
    <property type="evidence" value="ECO:0007669"/>
    <property type="project" value="UniProtKB-KW"/>
</dbReference>
<dbReference type="GO" id="GO:0005634">
    <property type="term" value="C:nucleus"/>
    <property type="evidence" value="ECO:0007669"/>
    <property type="project" value="UniProtKB-SubCell"/>
</dbReference>
<organism evidence="15">
    <name type="scientific">Caenorhabditis brenneri</name>
    <name type="common">Nematode worm</name>
    <dbReference type="NCBI Taxonomy" id="135651"/>
    <lineage>
        <taxon>Eukaryota</taxon>
        <taxon>Metazoa</taxon>
        <taxon>Ecdysozoa</taxon>
        <taxon>Nematoda</taxon>
        <taxon>Chromadorea</taxon>
        <taxon>Rhabditida</taxon>
        <taxon>Rhabditina</taxon>
        <taxon>Rhabditomorpha</taxon>
        <taxon>Rhabditoidea</taxon>
        <taxon>Rhabditidae</taxon>
        <taxon>Peloderinae</taxon>
        <taxon>Caenorhabditis</taxon>
    </lineage>
</organism>
<dbReference type="GO" id="GO:0061630">
    <property type="term" value="F:ubiquitin protein ligase activity"/>
    <property type="evidence" value="ECO:0007669"/>
    <property type="project" value="UniProtKB-EC"/>
</dbReference>
<evidence type="ECO:0000256" key="3">
    <source>
        <dbReference type="ARBA" id="ARBA00012483"/>
    </source>
</evidence>
<dbReference type="OMA" id="CQQWVYW"/>
<sequence>MPWCQRRLPPILYLLFFYGLYTLFIFPCVELICFFLRVFGGIDIRGPSHVSPYIYGLCLSTIIPCYLIVFYMSWRKNRAKACFVPKWKSDEPLAEEDVQCTICYDIIVDPHTLRCQHSFCKKCIDQFLPANRRCPACQQWVYWSSKNALFKSKVLEWVKENGKDEEYEEILKMKNEIKLPKTSCLAMFRPLLMPFDEIPLRVRRPRRRQRRRNRRQRAAAADQREAIVEPVASRQLEPLVVNVVDEVDNVLHVPLVLPKVLSIIIEVPEDVIQDPDSAQISSASSIASISSILSRDCAESISLQDLPSLNFSSSNLSSENLAPAETPTMS</sequence>
<keyword evidence="5" id="KW-0479">Metal-binding</keyword>
<keyword evidence="12" id="KW-1133">Transmembrane helix</keyword>
<dbReference type="OrthoDB" id="5792560at2759"/>
<dbReference type="Gene3D" id="3.30.40.10">
    <property type="entry name" value="Zinc/RING finger domain, C3HC4 (zinc finger)"/>
    <property type="match status" value="1"/>
</dbReference>
<dbReference type="InterPro" id="IPR051657">
    <property type="entry name" value="RNF168/RNF169_E3_ubiq-ligase"/>
</dbReference>
<evidence type="ECO:0000256" key="6">
    <source>
        <dbReference type="ARBA" id="ARBA00022763"/>
    </source>
</evidence>
<evidence type="ECO:0000256" key="4">
    <source>
        <dbReference type="ARBA" id="ARBA00022679"/>
    </source>
</evidence>
<dbReference type="GO" id="GO:0006302">
    <property type="term" value="P:double-strand break repair"/>
    <property type="evidence" value="ECO:0007669"/>
    <property type="project" value="TreeGrafter"/>
</dbReference>
<dbReference type="InterPro" id="IPR001841">
    <property type="entry name" value="Znf_RING"/>
</dbReference>
<feature type="domain" description="RING-type" evidence="13">
    <location>
        <begin position="100"/>
        <end position="138"/>
    </location>
</feature>
<evidence type="ECO:0000256" key="12">
    <source>
        <dbReference type="SAM" id="Phobius"/>
    </source>
</evidence>
<keyword evidence="10" id="KW-0539">Nucleus</keyword>
<keyword evidence="8" id="KW-0833">Ubl conjugation pathway</keyword>
<dbReference type="Proteomes" id="UP000008068">
    <property type="component" value="Unassembled WGS sequence"/>
</dbReference>
<dbReference type="PROSITE" id="PS50089">
    <property type="entry name" value="ZF_RING_2"/>
    <property type="match status" value="1"/>
</dbReference>
<dbReference type="FunCoup" id="G0MJY4">
    <property type="interactions" value="5"/>
</dbReference>
<keyword evidence="12" id="KW-0812">Transmembrane</keyword>
<dbReference type="GO" id="GO:0035861">
    <property type="term" value="C:site of double-strand break"/>
    <property type="evidence" value="ECO:0007669"/>
    <property type="project" value="TreeGrafter"/>
</dbReference>
<evidence type="ECO:0000256" key="1">
    <source>
        <dbReference type="ARBA" id="ARBA00000900"/>
    </source>
</evidence>
<keyword evidence="6" id="KW-0227">DNA damage</keyword>
<keyword evidence="12" id="KW-0472">Membrane</keyword>
<protein>
    <recommendedName>
        <fullName evidence="3">RING-type E3 ubiquitin transferase</fullName>
        <ecNumber evidence="3">2.3.2.27</ecNumber>
    </recommendedName>
</protein>
<dbReference type="PANTHER" id="PTHR23328">
    <property type="entry name" value="RING-TYPE DOMAIN-CONTAINING PROTEIN"/>
    <property type="match status" value="1"/>
</dbReference>
<dbReference type="eggNOG" id="KOG4159">
    <property type="taxonomic scope" value="Eukaryota"/>
</dbReference>
<dbReference type="AlphaFoldDB" id="G0MJY4"/>
<keyword evidence="7 11" id="KW-0863">Zinc-finger</keyword>
<evidence type="ECO:0000256" key="10">
    <source>
        <dbReference type="ARBA" id="ARBA00023242"/>
    </source>
</evidence>
<feature type="transmembrane region" description="Helical" evidence="12">
    <location>
        <begin position="52"/>
        <end position="71"/>
    </location>
</feature>
<evidence type="ECO:0000256" key="5">
    <source>
        <dbReference type="ARBA" id="ARBA00022723"/>
    </source>
</evidence>
<dbReference type="STRING" id="135651.G0MJY4"/>
<evidence type="ECO:0000313" key="15">
    <source>
        <dbReference type="Proteomes" id="UP000008068"/>
    </source>
</evidence>
<dbReference type="InterPro" id="IPR017907">
    <property type="entry name" value="Znf_RING_CS"/>
</dbReference>
<dbReference type="Pfam" id="PF13923">
    <property type="entry name" value="zf-C3HC4_2"/>
    <property type="match status" value="1"/>
</dbReference>
<evidence type="ECO:0000259" key="13">
    <source>
        <dbReference type="PROSITE" id="PS50089"/>
    </source>
</evidence>
<dbReference type="PROSITE" id="PS00518">
    <property type="entry name" value="ZF_RING_1"/>
    <property type="match status" value="1"/>
</dbReference>
<dbReference type="HOGENOM" id="CLU_075151_0_0_1"/>
<dbReference type="InParanoid" id="G0MJY4"/>
<evidence type="ECO:0000313" key="14">
    <source>
        <dbReference type="EMBL" id="EGT33659.1"/>
    </source>
</evidence>
<comment type="subcellular location">
    <subcellularLocation>
        <location evidence="2">Nucleus</location>
    </subcellularLocation>
</comment>
<comment type="catalytic activity">
    <reaction evidence="1">
        <text>S-ubiquitinyl-[E2 ubiquitin-conjugating enzyme]-L-cysteine + [acceptor protein]-L-lysine = [E2 ubiquitin-conjugating enzyme]-L-cysteine + N(6)-ubiquitinyl-[acceptor protein]-L-lysine.</text>
        <dbReference type="EC" id="2.3.2.27"/>
    </reaction>
</comment>
<evidence type="ECO:0000256" key="7">
    <source>
        <dbReference type="ARBA" id="ARBA00022771"/>
    </source>
</evidence>
<dbReference type="GO" id="GO:0031491">
    <property type="term" value="F:nucleosome binding"/>
    <property type="evidence" value="ECO:0007669"/>
    <property type="project" value="TreeGrafter"/>
</dbReference>
<gene>
    <name evidence="14" type="ORF">CAEBREN_21978</name>
</gene>
<evidence type="ECO:0000256" key="8">
    <source>
        <dbReference type="ARBA" id="ARBA00022786"/>
    </source>
</evidence>
<dbReference type="EC" id="2.3.2.27" evidence="3"/>
<dbReference type="SMART" id="SM00184">
    <property type="entry name" value="RING"/>
    <property type="match status" value="1"/>
</dbReference>
<dbReference type="PANTHER" id="PTHR23328:SF0">
    <property type="entry name" value="RING-TYPE DOMAIN-CONTAINING PROTEIN"/>
    <property type="match status" value="1"/>
</dbReference>
<evidence type="ECO:0000256" key="9">
    <source>
        <dbReference type="ARBA" id="ARBA00022833"/>
    </source>
</evidence>
<evidence type="ECO:0000256" key="2">
    <source>
        <dbReference type="ARBA" id="ARBA00004123"/>
    </source>
</evidence>
<keyword evidence="4" id="KW-0808">Transferase</keyword>
<accession>G0MJY4</accession>